<evidence type="ECO:0000256" key="1">
    <source>
        <dbReference type="SAM" id="SignalP"/>
    </source>
</evidence>
<keyword evidence="3" id="KW-1185">Reference proteome</keyword>
<feature type="chain" id="PRO_5035301037" evidence="1">
    <location>
        <begin position="18"/>
        <end position="334"/>
    </location>
</feature>
<dbReference type="RefSeq" id="XP_014243443.1">
    <property type="nucleotide sequence ID" value="XM_014387957.2"/>
</dbReference>
<dbReference type="AlphaFoldDB" id="A0A8I6TEA8"/>
<keyword evidence="1" id="KW-0732">Signal</keyword>
<dbReference type="OrthoDB" id="6594319at2759"/>
<dbReference type="Proteomes" id="UP000494040">
    <property type="component" value="Unassembled WGS sequence"/>
</dbReference>
<dbReference type="GeneID" id="106663261"/>
<evidence type="ECO:0000313" key="2">
    <source>
        <dbReference type="EnsemblMetazoa" id="XP_014243443.1"/>
    </source>
</evidence>
<organism evidence="2 3">
    <name type="scientific">Cimex lectularius</name>
    <name type="common">Bed bug</name>
    <name type="synonym">Acanthia lectularia</name>
    <dbReference type="NCBI Taxonomy" id="79782"/>
    <lineage>
        <taxon>Eukaryota</taxon>
        <taxon>Metazoa</taxon>
        <taxon>Ecdysozoa</taxon>
        <taxon>Arthropoda</taxon>
        <taxon>Hexapoda</taxon>
        <taxon>Insecta</taxon>
        <taxon>Pterygota</taxon>
        <taxon>Neoptera</taxon>
        <taxon>Paraneoptera</taxon>
        <taxon>Hemiptera</taxon>
        <taxon>Heteroptera</taxon>
        <taxon>Panheteroptera</taxon>
        <taxon>Cimicomorpha</taxon>
        <taxon>Cimicidae</taxon>
        <taxon>Cimex</taxon>
    </lineage>
</organism>
<dbReference type="KEGG" id="clec:106663261"/>
<protein>
    <submittedName>
        <fullName evidence="2">Uncharacterized protein</fullName>
    </submittedName>
</protein>
<proteinExistence type="predicted"/>
<dbReference type="EnsemblMetazoa" id="XM_014387957.2">
    <property type="protein sequence ID" value="XP_014243443.1"/>
    <property type="gene ID" value="LOC106663261"/>
</dbReference>
<reference evidence="2" key="1">
    <citation type="submission" date="2022-01" db="UniProtKB">
        <authorList>
            <consortium name="EnsemblMetazoa"/>
        </authorList>
    </citation>
    <scope>IDENTIFICATION</scope>
</reference>
<accession>A0A8I6TEA8</accession>
<name>A0A8I6TEA8_CIMLE</name>
<evidence type="ECO:0000313" key="3">
    <source>
        <dbReference type="Proteomes" id="UP000494040"/>
    </source>
</evidence>
<sequence>MLWPLLVQLILQQATTGGSTCKPAYNVTDFIQVAGIQFCAVVEIGQGFCSIFAEMRNDPTAGDLIPGSLVELYLGTCSCQTMKQWEFCSRPLRNLRPYECSFQEKGEADFTTHKSRVHRRLCDLTVMAEINSCNCRKKLSQRTLYPIEGFPTCYRNPLPGSVCSTHSVCGVYGCSARTVLGLTVVKCDENCFGGQPFCEEPGLLSSLPVVVTSIWSNWTCILNDDFFEISESICLEKDLTSPAFDCLGPRSLCCPGNYDECFCEVTVSLGEMKATRFIIKGYPQTSLYWQRKMKLKLIDNKLNIMDGFADDMIANKKRKNKKYSFIRKIKEFYN</sequence>
<feature type="signal peptide" evidence="1">
    <location>
        <begin position="1"/>
        <end position="17"/>
    </location>
</feature>